<keyword evidence="4 11" id="KW-0808">Transferase</keyword>
<dbReference type="GO" id="GO:0016758">
    <property type="term" value="F:hexosyltransferase activity"/>
    <property type="evidence" value="ECO:0007669"/>
    <property type="project" value="InterPro"/>
</dbReference>
<evidence type="ECO:0000256" key="7">
    <source>
        <dbReference type="ARBA" id="ARBA00022989"/>
    </source>
</evidence>
<dbReference type="EMBL" id="GADI01007285">
    <property type="protein sequence ID" value="JAA66523.1"/>
    <property type="molecule type" value="mRNA"/>
</dbReference>
<keyword evidence="8 10" id="KW-0333">Golgi apparatus</keyword>
<proteinExistence type="evidence at transcript level"/>
<evidence type="ECO:0000256" key="9">
    <source>
        <dbReference type="ARBA" id="ARBA00023136"/>
    </source>
</evidence>
<keyword evidence="7 10" id="KW-1133">Transmembrane helix</keyword>
<name>A0A0K8R6L8_IXORI</name>
<evidence type="ECO:0000256" key="3">
    <source>
        <dbReference type="ARBA" id="ARBA00022676"/>
    </source>
</evidence>
<evidence type="ECO:0000256" key="2">
    <source>
        <dbReference type="ARBA" id="ARBA00008661"/>
    </source>
</evidence>
<dbReference type="InterPro" id="IPR002659">
    <property type="entry name" value="Glyco_trans_31"/>
</dbReference>
<evidence type="ECO:0000256" key="8">
    <source>
        <dbReference type="ARBA" id="ARBA00023034"/>
    </source>
</evidence>
<keyword evidence="3 10" id="KW-0328">Glycosyltransferase</keyword>
<evidence type="ECO:0000256" key="5">
    <source>
        <dbReference type="ARBA" id="ARBA00022692"/>
    </source>
</evidence>
<accession>A0A0K8R6L8</accession>
<dbReference type="GO" id="GO:0006493">
    <property type="term" value="P:protein O-linked glycosylation"/>
    <property type="evidence" value="ECO:0007669"/>
    <property type="project" value="TreeGrafter"/>
</dbReference>
<dbReference type="FunFam" id="3.90.550.50:FF:000074">
    <property type="entry name" value="Hexosyltransferase"/>
    <property type="match status" value="1"/>
</dbReference>
<reference evidence="11" key="1">
    <citation type="submission" date="2012-12" db="EMBL/GenBank/DDBJ databases">
        <title>Identification and characterization of a phenylalanine ammonia-lyase gene family in Isatis indigotica Fort.</title>
        <authorList>
            <person name="Liu Q."/>
            <person name="Chen J."/>
            <person name="Zhou X."/>
            <person name="Di P."/>
            <person name="Xiao Y."/>
            <person name="Xuan H."/>
            <person name="Zhang L."/>
            <person name="Chen W."/>
        </authorList>
    </citation>
    <scope>NUCLEOTIDE SEQUENCE</scope>
    <source>
        <tissue evidence="11">Salivary gland</tissue>
    </source>
</reference>
<evidence type="ECO:0000256" key="10">
    <source>
        <dbReference type="RuleBase" id="RU363063"/>
    </source>
</evidence>
<dbReference type="GO" id="GO:0000139">
    <property type="term" value="C:Golgi membrane"/>
    <property type="evidence" value="ECO:0007669"/>
    <property type="project" value="UniProtKB-SubCell"/>
</dbReference>
<dbReference type="PANTHER" id="PTHR11214:SF334">
    <property type="entry name" value="HEXOSYLTRANSFERASE"/>
    <property type="match status" value="1"/>
</dbReference>
<dbReference type="Gene3D" id="3.90.550.50">
    <property type="match status" value="1"/>
</dbReference>
<keyword evidence="6 10" id="KW-0735">Signal-anchor</keyword>
<dbReference type="EC" id="2.4.1.-" evidence="10"/>
<keyword evidence="9 10" id="KW-0472">Membrane</keyword>
<evidence type="ECO:0000256" key="6">
    <source>
        <dbReference type="ARBA" id="ARBA00022968"/>
    </source>
</evidence>
<comment type="similarity">
    <text evidence="2 10">Belongs to the glycosyltransferase 31 family.</text>
</comment>
<evidence type="ECO:0000313" key="11">
    <source>
        <dbReference type="EMBL" id="JAA66523.1"/>
    </source>
</evidence>
<protein>
    <recommendedName>
        <fullName evidence="10">Hexosyltransferase</fullName>
        <ecNumber evidence="10">2.4.1.-</ecNumber>
    </recommendedName>
</protein>
<evidence type="ECO:0000256" key="4">
    <source>
        <dbReference type="ARBA" id="ARBA00022679"/>
    </source>
</evidence>
<dbReference type="AlphaFoldDB" id="A0A0K8R6L8"/>
<evidence type="ECO:0000256" key="1">
    <source>
        <dbReference type="ARBA" id="ARBA00004323"/>
    </source>
</evidence>
<feature type="transmembrane region" description="Helical" evidence="10">
    <location>
        <begin position="12"/>
        <end position="30"/>
    </location>
</feature>
<organism evidence="11">
    <name type="scientific">Ixodes ricinus</name>
    <name type="common">Common tick</name>
    <name type="synonym">Acarus ricinus</name>
    <dbReference type="NCBI Taxonomy" id="34613"/>
    <lineage>
        <taxon>Eukaryota</taxon>
        <taxon>Metazoa</taxon>
        <taxon>Ecdysozoa</taxon>
        <taxon>Arthropoda</taxon>
        <taxon>Chelicerata</taxon>
        <taxon>Arachnida</taxon>
        <taxon>Acari</taxon>
        <taxon>Parasitiformes</taxon>
        <taxon>Ixodida</taxon>
        <taxon>Ixodoidea</taxon>
        <taxon>Ixodidae</taxon>
        <taxon>Ixodinae</taxon>
        <taxon>Ixodes</taxon>
    </lineage>
</organism>
<dbReference type="PANTHER" id="PTHR11214">
    <property type="entry name" value="BETA-1,3-N-ACETYLGLUCOSAMINYLTRANSFERASE"/>
    <property type="match status" value="1"/>
</dbReference>
<keyword evidence="5 10" id="KW-0812">Transmembrane</keyword>
<sequence length="328" mass="38238">MKNHRSYYLLKRLVIVAVLMLLWVIVFNRLNRKYAKNSSIVEVGPRTRTKKIERNIPDNRESPETESYILHPENLCKIGNSLVHLDYLVLIYSAPNHFDQRNAIRETWASELKRDSNSRTAFLLARTEDDNVQRAIESESYLYADIIQGTYMDHYQNLTLKAKTMITWVLQFCPHVNFVLKSDDDTFVNVGNIMKVMKNKSKDAIYGELHTSEQPIRNSSSKWYVSKKDYRGTKYPPFVAGSFYVLGGRILQRLYNAWEQAPFISLEDVFLTGFVAEKAGVERINEKAIRGNEKVSVCEVSKKATSHYITPKMMRLFWYQMQYSVIKC</sequence>
<dbReference type="Pfam" id="PF01762">
    <property type="entry name" value="Galactosyl_T"/>
    <property type="match status" value="1"/>
</dbReference>
<comment type="subcellular location">
    <subcellularLocation>
        <location evidence="1 10">Golgi apparatus membrane</location>
        <topology evidence="1 10">Single-pass type II membrane protein</topology>
    </subcellularLocation>
</comment>